<dbReference type="EMBL" id="JXXE01000145">
    <property type="protein sequence ID" value="KIZ45763.1"/>
    <property type="molecule type" value="Genomic_DNA"/>
</dbReference>
<dbReference type="EC" id="1.16.3.1" evidence="7"/>
<keyword evidence="5 7" id="KW-0479">Metal-binding</keyword>
<dbReference type="PRINTS" id="PR00601">
    <property type="entry name" value="BACFERRITIN"/>
</dbReference>
<keyword evidence="4 9" id="KW-0349">Heme</keyword>
<sequence length="160" mass="18732">MKGDAKVIEYLNRGLRSELTAISQYWLHYRLLDNWGLKELAKQWRKESIEEMEHADKFTDRIIFLDGFPNMQVLDPLHIGQNVKEVLEADLQAEIGARTLYQEAATYCHGVKDYVSRDLFEQLMKDEEHHIDFLETQLDLVSKIGIELYQASHIGELDHD</sequence>
<organism evidence="11 12">
    <name type="scientific">Rhodopseudomonas palustris</name>
    <dbReference type="NCBI Taxonomy" id="1076"/>
    <lineage>
        <taxon>Bacteria</taxon>
        <taxon>Pseudomonadati</taxon>
        <taxon>Pseudomonadota</taxon>
        <taxon>Alphaproteobacteria</taxon>
        <taxon>Hyphomicrobiales</taxon>
        <taxon>Nitrobacteraceae</taxon>
        <taxon>Rhodopseudomonas</taxon>
    </lineage>
</organism>
<evidence type="ECO:0000256" key="8">
    <source>
        <dbReference type="PIRSR" id="PIRSR002560-1"/>
    </source>
</evidence>
<dbReference type="GO" id="GO:0008199">
    <property type="term" value="F:ferric iron binding"/>
    <property type="evidence" value="ECO:0007669"/>
    <property type="project" value="InterPro"/>
</dbReference>
<dbReference type="GO" id="GO:0006826">
    <property type="term" value="P:iron ion transport"/>
    <property type="evidence" value="ECO:0007669"/>
    <property type="project" value="InterPro"/>
</dbReference>
<dbReference type="PATRIC" id="fig|1076.23.peg.708"/>
<feature type="binding site" evidence="8">
    <location>
        <position position="127"/>
    </location>
    <ligand>
        <name>Fe cation</name>
        <dbReference type="ChEBI" id="CHEBI:24875"/>
        <label>2</label>
    </ligand>
</feature>
<comment type="cofactor">
    <cofactor evidence="1">
        <name>heme b</name>
        <dbReference type="ChEBI" id="CHEBI:60344"/>
    </cofactor>
</comment>
<dbReference type="Proteomes" id="UP000032515">
    <property type="component" value="Unassembled WGS sequence"/>
</dbReference>
<comment type="caution">
    <text evidence="11">The sequence shown here is derived from an EMBL/GenBank/DDBJ whole genome shotgun (WGS) entry which is preliminary data.</text>
</comment>
<evidence type="ECO:0000256" key="1">
    <source>
        <dbReference type="ARBA" id="ARBA00001970"/>
    </source>
</evidence>
<accession>A0A0D7EY91</accession>
<evidence type="ECO:0000256" key="3">
    <source>
        <dbReference type="ARBA" id="ARBA00022434"/>
    </source>
</evidence>
<evidence type="ECO:0000256" key="7">
    <source>
        <dbReference type="PIRNR" id="PIRNR002560"/>
    </source>
</evidence>
<feature type="binding site" evidence="8">
    <location>
        <position position="127"/>
    </location>
    <ligand>
        <name>Fe cation</name>
        <dbReference type="ChEBI" id="CHEBI:24875"/>
        <label>1</label>
    </ligand>
</feature>
<dbReference type="InterPro" id="IPR012347">
    <property type="entry name" value="Ferritin-like"/>
</dbReference>
<dbReference type="GO" id="GO:0020037">
    <property type="term" value="F:heme binding"/>
    <property type="evidence" value="ECO:0007669"/>
    <property type="project" value="TreeGrafter"/>
</dbReference>
<dbReference type="STRING" id="1421013.GCA_000504425_01691"/>
<dbReference type="GO" id="GO:0005829">
    <property type="term" value="C:cytosol"/>
    <property type="evidence" value="ECO:0007669"/>
    <property type="project" value="TreeGrafter"/>
</dbReference>
<dbReference type="Gene3D" id="1.20.1260.10">
    <property type="match status" value="1"/>
</dbReference>
<feature type="binding site" evidence="8">
    <location>
        <position position="130"/>
    </location>
    <ligand>
        <name>Fe cation</name>
        <dbReference type="ChEBI" id="CHEBI:24875"/>
        <label>2</label>
    </ligand>
</feature>
<evidence type="ECO:0000256" key="4">
    <source>
        <dbReference type="ARBA" id="ARBA00022617"/>
    </source>
</evidence>
<evidence type="ECO:0000256" key="6">
    <source>
        <dbReference type="ARBA" id="ARBA00023004"/>
    </source>
</evidence>
<evidence type="ECO:0000256" key="2">
    <source>
        <dbReference type="ARBA" id="ARBA00008093"/>
    </source>
</evidence>
<dbReference type="InterPro" id="IPR009078">
    <property type="entry name" value="Ferritin-like_SF"/>
</dbReference>
<dbReference type="PANTHER" id="PTHR30295">
    <property type="entry name" value="BACTERIOFERRITIN"/>
    <property type="match status" value="1"/>
</dbReference>
<feature type="binding site" evidence="8">
    <location>
        <position position="51"/>
    </location>
    <ligand>
        <name>Fe cation</name>
        <dbReference type="ChEBI" id="CHEBI:24875"/>
        <label>1</label>
    </ligand>
</feature>
<dbReference type="PROSITE" id="PS50905">
    <property type="entry name" value="FERRITIN_LIKE"/>
    <property type="match status" value="1"/>
</dbReference>
<reference evidence="11 12" key="1">
    <citation type="submission" date="2014-11" db="EMBL/GenBank/DDBJ databases">
        <title>Genomics and ecophysiology of heterotrophic nitrogen fixing bacteria isolated from estuarine surface water.</title>
        <authorList>
            <person name="Bentzon-Tilia M."/>
            <person name="Severin I."/>
            <person name="Hansen L.H."/>
            <person name="Riemann L."/>
        </authorList>
    </citation>
    <scope>NUCLEOTIDE SEQUENCE [LARGE SCALE GENOMIC DNA]</scope>
    <source>
        <strain evidence="11 12">BAL398</strain>
    </source>
</reference>
<dbReference type="AlphaFoldDB" id="A0A0D7EY91"/>
<feature type="binding site" evidence="8">
    <location>
        <position position="94"/>
    </location>
    <ligand>
        <name>Fe cation</name>
        <dbReference type="ChEBI" id="CHEBI:24875"/>
        <label>2</label>
    </ligand>
</feature>
<gene>
    <name evidence="11" type="ORF">OO17_07460</name>
</gene>
<evidence type="ECO:0000313" key="11">
    <source>
        <dbReference type="EMBL" id="KIZ45763.1"/>
    </source>
</evidence>
<dbReference type="SUPFAM" id="SSF47240">
    <property type="entry name" value="Ferritin-like"/>
    <property type="match status" value="1"/>
</dbReference>
<comment type="similarity">
    <text evidence="2 7 9">Belongs to the bacterioferritin family.</text>
</comment>
<dbReference type="GO" id="GO:0004322">
    <property type="term" value="F:ferroxidase activity"/>
    <property type="evidence" value="ECO:0007669"/>
    <property type="project" value="UniProtKB-EC"/>
</dbReference>
<comment type="catalytic activity">
    <reaction evidence="7">
        <text>4 Fe(2+) + O2 + 4 H(+) = 4 Fe(3+) + 2 H2O</text>
        <dbReference type="Rhea" id="RHEA:11148"/>
        <dbReference type="ChEBI" id="CHEBI:15377"/>
        <dbReference type="ChEBI" id="CHEBI:15378"/>
        <dbReference type="ChEBI" id="CHEBI:15379"/>
        <dbReference type="ChEBI" id="CHEBI:29033"/>
        <dbReference type="ChEBI" id="CHEBI:29034"/>
        <dbReference type="EC" id="1.16.3.1"/>
    </reaction>
</comment>
<dbReference type="InterPro" id="IPR002024">
    <property type="entry name" value="Bacterioferritin"/>
</dbReference>
<dbReference type="InterPro" id="IPR008331">
    <property type="entry name" value="Ferritin_DPS_dom"/>
</dbReference>
<dbReference type="RefSeq" id="WP_044408002.1">
    <property type="nucleotide sequence ID" value="NZ_JXXE01000145.1"/>
</dbReference>
<name>A0A0D7EY91_RHOPL</name>
<feature type="binding site" evidence="8">
    <location>
        <position position="51"/>
    </location>
    <ligand>
        <name>Fe cation</name>
        <dbReference type="ChEBI" id="CHEBI:24875"/>
        <label>2</label>
    </ligand>
</feature>
<feature type="binding site" description="axial binding residue" evidence="8">
    <location>
        <position position="52"/>
    </location>
    <ligand>
        <name>heme b</name>
        <dbReference type="ChEBI" id="CHEBI:60344"/>
        <note>ligand shared between dimeric partners</note>
    </ligand>
    <ligandPart>
        <name>Fe</name>
        <dbReference type="ChEBI" id="CHEBI:18248"/>
    </ligandPart>
</feature>
<dbReference type="NCBIfam" id="TIGR00754">
    <property type="entry name" value="bfr"/>
    <property type="match status" value="1"/>
</dbReference>
<comment type="function">
    <text evidence="7">Iron-storage protein, whose ferroxidase center binds Fe(2+), oxidizes it using dioxygen to Fe(3+), and participates in the subsequent Fe(3+) oxide mineral core formation within the central cavity of the BFR protein shell.</text>
</comment>
<keyword evidence="3 7" id="KW-0409">Iron storage</keyword>
<dbReference type="GO" id="GO:0006879">
    <property type="term" value="P:intracellular iron ion homeostasis"/>
    <property type="evidence" value="ECO:0007669"/>
    <property type="project" value="UniProtKB-KW"/>
</dbReference>
<proteinExistence type="inferred from homology"/>
<dbReference type="PROSITE" id="PS00549">
    <property type="entry name" value="BACTERIOFERRITIN"/>
    <property type="match status" value="1"/>
</dbReference>
<dbReference type="Pfam" id="PF00210">
    <property type="entry name" value="Ferritin"/>
    <property type="match status" value="1"/>
</dbReference>
<feature type="binding site" evidence="8">
    <location>
        <position position="18"/>
    </location>
    <ligand>
        <name>Fe cation</name>
        <dbReference type="ChEBI" id="CHEBI:24875"/>
        <label>1</label>
    </ligand>
</feature>
<evidence type="ECO:0000259" key="10">
    <source>
        <dbReference type="PROSITE" id="PS50905"/>
    </source>
</evidence>
<dbReference type="InterPro" id="IPR009040">
    <property type="entry name" value="Ferritin-like_diiron"/>
</dbReference>
<dbReference type="PANTHER" id="PTHR30295:SF0">
    <property type="entry name" value="BACTERIOFERRITIN"/>
    <property type="match status" value="1"/>
</dbReference>
<feature type="binding site" evidence="8">
    <location>
        <position position="54"/>
    </location>
    <ligand>
        <name>Fe cation</name>
        <dbReference type="ChEBI" id="CHEBI:24875"/>
        <label>1</label>
    </ligand>
</feature>
<feature type="binding site" evidence="8">
    <location>
        <position position="50"/>
    </location>
    <ligand>
        <name>Fe cation</name>
        <dbReference type="ChEBI" id="CHEBI:24875"/>
        <label>3</label>
    </ligand>
</feature>
<dbReference type="PIRSF" id="PIRSF002560">
    <property type="entry name" value="Bacterioferritin"/>
    <property type="match status" value="1"/>
</dbReference>
<feature type="domain" description="Ferritin-like diiron" evidence="10">
    <location>
        <begin position="1"/>
        <end position="145"/>
    </location>
</feature>
<evidence type="ECO:0000256" key="5">
    <source>
        <dbReference type="ARBA" id="ARBA00022723"/>
    </source>
</evidence>
<dbReference type="CDD" id="cd00907">
    <property type="entry name" value="Bacterioferritin"/>
    <property type="match status" value="1"/>
</dbReference>
<evidence type="ECO:0000256" key="9">
    <source>
        <dbReference type="RuleBase" id="RU000623"/>
    </source>
</evidence>
<dbReference type="OrthoDB" id="9800505at2"/>
<protein>
    <recommendedName>
        <fullName evidence="7 9">Bacterioferritin</fullName>
        <ecNumber evidence="7">1.16.3.1</ecNumber>
    </recommendedName>
</protein>
<keyword evidence="6 7" id="KW-0408">Iron</keyword>
<evidence type="ECO:0000313" key="12">
    <source>
        <dbReference type="Proteomes" id="UP000032515"/>
    </source>
</evidence>